<keyword evidence="9" id="KW-1185">Reference proteome</keyword>
<evidence type="ECO:0000256" key="4">
    <source>
        <dbReference type="RuleBase" id="RU003357"/>
    </source>
</evidence>
<dbReference type="RefSeq" id="WP_168880958.1">
    <property type="nucleotide sequence ID" value="NZ_JABAIL010000001.1"/>
</dbReference>
<dbReference type="InterPro" id="IPR000531">
    <property type="entry name" value="Beta-barrel_TonB"/>
</dbReference>
<dbReference type="Proteomes" id="UP000585050">
    <property type="component" value="Unassembled WGS sequence"/>
</dbReference>
<keyword evidence="8" id="KW-0675">Receptor</keyword>
<comment type="subcellular location">
    <subcellularLocation>
        <location evidence="1 4">Cell outer membrane</location>
    </subcellularLocation>
</comment>
<dbReference type="InterPro" id="IPR012910">
    <property type="entry name" value="Plug_dom"/>
</dbReference>
<evidence type="ECO:0000259" key="6">
    <source>
        <dbReference type="Pfam" id="PF00593"/>
    </source>
</evidence>
<evidence type="ECO:0000259" key="7">
    <source>
        <dbReference type="Pfam" id="PF07715"/>
    </source>
</evidence>
<dbReference type="InterPro" id="IPR037066">
    <property type="entry name" value="Plug_dom_sf"/>
</dbReference>
<evidence type="ECO:0000256" key="1">
    <source>
        <dbReference type="ARBA" id="ARBA00004442"/>
    </source>
</evidence>
<dbReference type="Gene3D" id="2.170.130.10">
    <property type="entry name" value="TonB-dependent receptor, plug domain"/>
    <property type="match status" value="1"/>
</dbReference>
<proteinExistence type="inferred from homology"/>
<dbReference type="InterPro" id="IPR008969">
    <property type="entry name" value="CarboxyPept-like_regulatory"/>
</dbReference>
<dbReference type="SUPFAM" id="SSF49464">
    <property type="entry name" value="Carboxypeptidase regulatory domain-like"/>
    <property type="match status" value="1"/>
</dbReference>
<feature type="domain" description="TonB-dependent receptor-like beta-barrel" evidence="6">
    <location>
        <begin position="390"/>
        <end position="839"/>
    </location>
</feature>
<keyword evidence="5" id="KW-0732">Signal</keyword>
<dbReference type="InterPro" id="IPR036942">
    <property type="entry name" value="Beta-barrel_TonB_sf"/>
</dbReference>
<evidence type="ECO:0000256" key="2">
    <source>
        <dbReference type="ARBA" id="ARBA00023136"/>
    </source>
</evidence>
<dbReference type="GO" id="GO:0009279">
    <property type="term" value="C:cell outer membrane"/>
    <property type="evidence" value="ECO:0007669"/>
    <property type="project" value="UniProtKB-SubCell"/>
</dbReference>
<evidence type="ECO:0000313" key="9">
    <source>
        <dbReference type="Proteomes" id="UP000585050"/>
    </source>
</evidence>
<accession>A0A7X8SHD5</accession>
<feature type="domain" description="TonB-dependent receptor plug" evidence="7">
    <location>
        <begin position="240"/>
        <end position="319"/>
    </location>
</feature>
<organism evidence="8 9">
    <name type="scientific">Flammeovirga agarivorans</name>
    <dbReference type="NCBI Taxonomy" id="2726742"/>
    <lineage>
        <taxon>Bacteria</taxon>
        <taxon>Pseudomonadati</taxon>
        <taxon>Bacteroidota</taxon>
        <taxon>Cytophagia</taxon>
        <taxon>Cytophagales</taxon>
        <taxon>Flammeovirgaceae</taxon>
        <taxon>Flammeovirga</taxon>
    </lineage>
</organism>
<evidence type="ECO:0000256" key="5">
    <source>
        <dbReference type="SAM" id="SignalP"/>
    </source>
</evidence>
<dbReference type="Gene3D" id="2.40.170.20">
    <property type="entry name" value="TonB-dependent receptor, beta-barrel domain"/>
    <property type="match status" value="1"/>
</dbReference>
<dbReference type="Pfam" id="PF07715">
    <property type="entry name" value="Plug"/>
    <property type="match status" value="1"/>
</dbReference>
<feature type="chain" id="PRO_5031414212" evidence="5">
    <location>
        <begin position="26"/>
        <end position="880"/>
    </location>
</feature>
<feature type="signal peptide" evidence="5">
    <location>
        <begin position="1"/>
        <end position="25"/>
    </location>
</feature>
<evidence type="ECO:0000313" key="8">
    <source>
        <dbReference type="EMBL" id="NLR90250.1"/>
    </source>
</evidence>
<gene>
    <name evidence="8" type="ORF">HGP29_03490</name>
</gene>
<sequence length="880" mass="99818">MSSYTVKYFFLILCFVFLGAKATYAQNKGDQVYEFNFFEVTYPEAIQKITDQCGVNFIYSDDNIPLVKKITFQRKQAKLSDILNLMFDGRFLGYRIEGNDIVISVHRIPLDSPEGRRLTKYPINGVVREKGTKETIIGATVIVEDLNIGTVTNFDGFYSLSVPIGSYRIKVKSLGFFEYDTLVKVEQAVKLNVQLNIMETKLREVLVISRNSEIYEGILQLSNITNVTPEATKELPMILGEGDVIKSLQLMPGFKSANEGSSELSVRGGGTDQNLFLIDNVPIYNATHSLGFYSIFNTNSLKNVTTYKSGIPAQYGGRGSSVIDVHLREGNNQKFNVSGGIGTISANATIEGPIKKDKASFIISGRRPYTDLFQLNSENGVNTIVFYDLSAKVKYQINSKNTITTSGYFSRDKLSFQDVSASEWGNNTANITWNSLLSPKTYSNMTLWYTHYSVSNIINTVPETSYITSYTLDDIGLKYNLEHYFTPYVTFKTGLESIYHLYNQGDIAPYAPESIVTPTDAQDISAIESAAYFDIEWNIDEKVKLGIGGRYSRFDNIRNRRQYIYELTPFTSTGTLNTVVDTVFYSGFNIDNSYHNFSPRASMSVAITPKHSLRIAYDRMAQYAQELSLSSLPNNAGVWIPSNKLIKPLINDQYSIGYLSKLKDGVFDFSFDAYYKDSKDILEFHPNGRYLVTDQIENDVVGGIGKSYGFETLFRKRKGKFTGSMAYTYSFSFMKVDEINDGNWYPTNQDQRHVFNILGSFQLSPQIQFSAVWNYASGRPYTAPEGKYIKDGYVVPIYGERNAARLPSTHHLDISLTFYRKMSRKKQNESSFNFSIYNVYARKNTYSYIFRSSKSNPEQLETVKVYLFSILPSFSYNFKF</sequence>
<comment type="caution">
    <text evidence="8">The sequence shown here is derived from an EMBL/GenBank/DDBJ whole genome shotgun (WGS) entry which is preliminary data.</text>
</comment>
<dbReference type="SUPFAM" id="SSF56935">
    <property type="entry name" value="Porins"/>
    <property type="match status" value="1"/>
</dbReference>
<comment type="similarity">
    <text evidence="4">Belongs to the TonB-dependent receptor family.</text>
</comment>
<protein>
    <submittedName>
        <fullName evidence="8">TonB-dependent receptor</fullName>
    </submittedName>
</protein>
<dbReference type="AlphaFoldDB" id="A0A7X8SHD5"/>
<name>A0A7X8SHD5_9BACT</name>
<keyword evidence="2 4" id="KW-0472">Membrane</keyword>
<dbReference type="Gene3D" id="2.60.40.1120">
    <property type="entry name" value="Carboxypeptidase-like, regulatory domain"/>
    <property type="match status" value="1"/>
</dbReference>
<reference evidence="8 9" key="1">
    <citation type="submission" date="2020-04" db="EMBL/GenBank/DDBJ databases">
        <title>Flammeovirga sp. SR4, a novel species isolated from seawater.</title>
        <authorList>
            <person name="Wang X."/>
        </authorList>
    </citation>
    <scope>NUCLEOTIDE SEQUENCE [LARGE SCALE GENOMIC DNA]</scope>
    <source>
        <strain evidence="8 9">SR4</strain>
    </source>
</reference>
<dbReference type="Pfam" id="PF13715">
    <property type="entry name" value="CarbopepD_reg_2"/>
    <property type="match status" value="1"/>
</dbReference>
<dbReference type="Pfam" id="PF00593">
    <property type="entry name" value="TonB_dep_Rec_b-barrel"/>
    <property type="match status" value="1"/>
</dbReference>
<evidence type="ECO:0000256" key="3">
    <source>
        <dbReference type="ARBA" id="ARBA00023237"/>
    </source>
</evidence>
<keyword evidence="3" id="KW-0998">Cell outer membrane</keyword>
<keyword evidence="4" id="KW-0798">TonB box</keyword>
<dbReference type="EMBL" id="JABAIL010000001">
    <property type="protein sequence ID" value="NLR90250.1"/>
    <property type="molecule type" value="Genomic_DNA"/>
</dbReference>